<dbReference type="GO" id="GO:0006633">
    <property type="term" value="P:fatty acid biosynthetic process"/>
    <property type="evidence" value="ECO:0007669"/>
    <property type="project" value="UniProtKB-KW"/>
</dbReference>
<dbReference type="Proteomes" id="UP000005938">
    <property type="component" value="Unassembled WGS sequence"/>
</dbReference>
<evidence type="ECO:0000256" key="4">
    <source>
        <dbReference type="ARBA" id="ARBA00022692"/>
    </source>
</evidence>
<dbReference type="EMBL" id="AJJU01000004">
    <property type="protein sequence ID" value="EID75592.1"/>
    <property type="molecule type" value="Genomic_DNA"/>
</dbReference>
<organism evidence="16 17">
    <name type="scientific">Imtechella halotolerans K1</name>
    <dbReference type="NCBI Taxonomy" id="946077"/>
    <lineage>
        <taxon>Bacteria</taxon>
        <taxon>Pseudomonadati</taxon>
        <taxon>Bacteroidota</taxon>
        <taxon>Flavobacteriia</taxon>
        <taxon>Flavobacteriales</taxon>
        <taxon>Flavobacteriaceae</taxon>
        <taxon>Imtechella</taxon>
    </lineage>
</organism>
<keyword evidence="5" id="KW-0479">Metal-binding</keyword>
<gene>
    <name evidence="16" type="ORF">W5A_05238</name>
</gene>
<keyword evidence="11" id="KW-0443">Lipid metabolism</keyword>
<keyword evidence="3" id="KW-0444">Lipid biosynthesis</keyword>
<evidence type="ECO:0000259" key="15">
    <source>
        <dbReference type="Pfam" id="PF04116"/>
    </source>
</evidence>
<reference evidence="16 17" key="1">
    <citation type="journal article" date="2012" name="J. Bacteriol.">
        <title>Genome Sequence of the Halotolerant Bacterium Imtechella halotolerans K1T.</title>
        <authorList>
            <person name="Kumar S."/>
            <person name="Vikram S."/>
            <person name="Subramanian S."/>
            <person name="Raghava G.P."/>
            <person name="Pinnaka A.K."/>
        </authorList>
    </citation>
    <scope>NUCLEOTIDE SEQUENCE [LARGE SCALE GENOMIC DNA]</scope>
    <source>
        <strain evidence="16 17">K1</strain>
    </source>
</reference>
<name>I0WGS6_9FLAO</name>
<comment type="caution">
    <text evidence="16">The sequence shown here is derived from an EMBL/GenBank/DDBJ whole genome shotgun (WGS) entry which is preliminary data.</text>
</comment>
<dbReference type="AlphaFoldDB" id="I0WGS6"/>
<dbReference type="RefSeq" id="WP_008238146.1">
    <property type="nucleotide sequence ID" value="NZ_AJJU01000004.1"/>
</dbReference>
<dbReference type="eggNOG" id="COG3000">
    <property type="taxonomic scope" value="Bacteria"/>
</dbReference>
<keyword evidence="7" id="KW-0276">Fatty acid metabolism</keyword>
<evidence type="ECO:0000256" key="13">
    <source>
        <dbReference type="ARBA" id="ARBA00023160"/>
    </source>
</evidence>
<evidence type="ECO:0000256" key="6">
    <source>
        <dbReference type="ARBA" id="ARBA00022824"/>
    </source>
</evidence>
<evidence type="ECO:0000256" key="5">
    <source>
        <dbReference type="ARBA" id="ARBA00022723"/>
    </source>
</evidence>
<keyword evidence="9 14" id="KW-1133">Transmembrane helix</keyword>
<dbReference type="PANTHER" id="PTHR12863:SF1">
    <property type="entry name" value="FATTY ACID 2-HYDROXYLASE"/>
    <property type="match status" value="1"/>
</dbReference>
<evidence type="ECO:0000256" key="10">
    <source>
        <dbReference type="ARBA" id="ARBA00023002"/>
    </source>
</evidence>
<evidence type="ECO:0000313" key="16">
    <source>
        <dbReference type="EMBL" id="EID75592.1"/>
    </source>
</evidence>
<accession>I0WGS6</accession>
<dbReference type="GO" id="GO:0080132">
    <property type="term" value="F:fatty acid 2-hydroxylase activity"/>
    <property type="evidence" value="ECO:0007669"/>
    <property type="project" value="InterPro"/>
</dbReference>
<keyword evidence="4 14" id="KW-0812">Transmembrane</keyword>
<evidence type="ECO:0000256" key="3">
    <source>
        <dbReference type="ARBA" id="ARBA00022516"/>
    </source>
</evidence>
<dbReference type="InterPro" id="IPR006694">
    <property type="entry name" value="Fatty_acid_hydroxylase"/>
</dbReference>
<evidence type="ECO:0000256" key="2">
    <source>
        <dbReference type="ARBA" id="ARBA00004477"/>
    </source>
</evidence>
<keyword evidence="13" id="KW-0275">Fatty acid biosynthesis</keyword>
<dbReference type="OrthoDB" id="9784228at2"/>
<keyword evidence="6" id="KW-0256">Endoplasmic reticulum</keyword>
<keyword evidence="12 14" id="KW-0472">Membrane</keyword>
<dbReference type="PANTHER" id="PTHR12863">
    <property type="entry name" value="FATTY ACID HYDROXYLASE"/>
    <property type="match status" value="1"/>
</dbReference>
<sequence>MKRPKVHNSGQARLFTNRYLEMLTKGHPLVIWGMYIPLIGYLLYRVVVMYEISRGKVSVIFLGGMVFWTFFEYMAHRFLFHLHSERRFWQRIGYIMHGNHHEFPKDKTRLFMPPVPSLLLSTTIFGVCYLVLGTYALAFFPGFLLGYLLYASMHYAIHAWEPPFRFMQPLWRNHHLHHYRNEELGFGVSSTVWDRIFGTMFDLRKEKEDPQKKKAILFDKKEKETT</sequence>
<feature type="transmembrane region" description="Helical" evidence="14">
    <location>
        <begin position="110"/>
        <end position="132"/>
    </location>
</feature>
<evidence type="ECO:0000256" key="9">
    <source>
        <dbReference type="ARBA" id="ARBA00022989"/>
    </source>
</evidence>
<evidence type="ECO:0000256" key="7">
    <source>
        <dbReference type="ARBA" id="ARBA00022832"/>
    </source>
</evidence>
<evidence type="ECO:0000256" key="14">
    <source>
        <dbReference type="SAM" id="Phobius"/>
    </source>
</evidence>
<comment type="cofactor">
    <cofactor evidence="1">
        <name>Zn(2+)</name>
        <dbReference type="ChEBI" id="CHEBI:29105"/>
    </cofactor>
</comment>
<evidence type="ECO:0000256" key="12">
    <source>
        <dbReference type="ARBA" id="ARBA00023136"/>
    </source>
</evidence>
<dbReference type="GO" id="GO:0016020">
    <property type="term" value="C:membrane"/>
    <property type="evidence" value="ECO:0007669"/>
    <property type="project" value="InterPro"/>
</dbReference>
<evidence type="ECO:0000256" key="1">
    <source>
        <dbReference type="ARBA" id="ARBA00001947"/>
    </source>
</evidence>
<feature type="domain" description="Fatty acid hydroxylase" evidence="15">
    <location>
        <begin position="62"/>
        <end position="199"/>
    </location>
</feature>
<protein>
    <submittedName>
        <fullName evidence="16">Fatty acid hydroxylase</fullName>
    </submittedName>
</protein>
<dbReference type="InterPro" id="IPR014430">
    <property type="entry name" value="Scs7"/>
</dbReference>
<comment type="subcellular location">
    <subcellularLocation>
        <location evidence="2">Endoplasmic reticulum membrane</location>
        <topology evidence="2">Multi-pass membrane protein</topology>
    </subcellularLocation>
</comment>
<dbReference type="GO" id="GO:0005506">
    <property type="term" value="F:iron ion binding"/>
    <property type="evidence" value="ECO:0007669"/>
    <property type="project" value="InterPro"/>
</dbReference>
<keyword evidence="17" id="KW-1185">Reference proteome</keyword>
<evidence type="ECO:0000256" key="11">
    <source>
        <dbReference type="ARBA" id="ARBA00023098"/>
    </source>
</evidence>
<evidence type="ECO:0000256" key="8">
    <source>
        <dbReference type="ARBA" id="ARBA00022833"/>
    </source>
</evidence>
<dbReference type="Pfam" id="PF04116">
    <property type="entry name" value="FA_hydroxylase"/>
    <property type="match status" value="1"/>
</dbReference>
<keyword evidence="10" id="KW-0560">Oxidoreductase</keyword>
<feature type="transmembrane region" description="Helical" evidence="14">
    <location>
        <begin position="59"/>
        <end position="80"/>
    </location>
</feature>
<evidence type="ECO:0000313" key="17">
    <source>
        <dbReference type="Proteomes" id="UP000005938"/>
    </source>
</evidence>
<proteinExistence type="predicted"/>
<feature type="transmembrane region" description="Helical" evidence="14">
    <location>
        <begin position="29"/>
        <end position="47"/>
    </location>
</feature>
<dbReference type="STRING" id="946077.W5A_05238"/>
<feature type="transmembrane region" description="Helical" evidence="14">
    <location>
        <begin position="138"/>
        <end position="157"/>
    </location>
</feature>
<keyword evidence="8" id="KW-0862">Zinc</keyword>